<accession>F2EK11</accession>
<evidence type="ECO:0000313" key="2">
    <source>
        <dbReference type="EMBL" id="BAK07683.1"/>
    </source>
</evidence>
<reference evidence="2" key="1">
    <citation type="journal article" date="2011" name="Plant Physiol.">
        <title>Comprehensive sequence analysis of 24,783 barley full-length cDNAs derived from 12 clone libraries.</title>
        <authorList>
            <person name="Matsumoto T."/>
            <person name="Tanaka T."/>
            <person name="Sakai H."/>
            <person name="Amano N."/>
            <person name="Kanamori H."/>
            <person name="Kurita K."/>
            <person name="Kikuta A."/>
            <person name="Kamiya K."/>
            <person name="Yamamoto M."/>
            <person name="Ikawa H."/>
            <person name="Fujii N."/>
            <person name="Hori K."/>
            <person name="Itoh T."/>
            <person name="Sato K."/>
        </authorList>
    </citation>
    <scope>NUCLEOTIDE SEQUENCE</scope>
</reference>
<dbReference type="AlphaFoldDB" id="F2EK11"/>
<proteinExistence type="evidence at transcript level"/>
<feature type="transmembrane region" description="Helical" evidence="1">
    <location>
        <begin position="35"/>
        <end position="58"/>
    </location>
</feature>
<keyword evidence="1" id="KW-0812">Transmembrane</keyword>
<sequence length="68" mass="7890">MDAASDWIAGAERLSSSDRWWFDECCRGDWPSPSLATFVCSTFFFVLLYLYICVPCLYNVMNKACWVM</sequence>
<protein>
    <submittedName>
        <fullName evidence="2">Predicted protein</fullName>
    </submittedName>
</protein>
<keyword evidence="1" id="KW-1133">Transmembrane helix</keyword>
<keyword evidence="1" id="KW-0472">Membrane</keyword>
<organism evidence="2">
    <name type="scientific">Hordeum vulgare subsp. vulgare</name>
    <name type="common">Domesticated barley</name>
    <dbReference type="NCBI Taxonomy" id="112509"/>
    <lineage>
        <taxon>Eukaryota</taxon>
        <taxon>Viridiplantae</taxon>
        <taxon>Streptophyta</taxon>
        <taxon>Embryophyta</taxon>
        <taxon>Tracheophyta</taxon>
        <taxon>Spermatophyta</taxon>
        <taxon>Magnoliopsida</taxon>
        <taxon>Liliopsida</taxon>
        <taxon>Poales</taxon>
        <taxon>Poaceae</taxon>
        <taxon>BOP clade</taxon>
        <taxon>Pooideae</taxon>
        <taxon>Triticodae</taxon>
        <taxon>Triticeae</taxon>
        <taxon>Hordeinae</taxon>
        <taxon>Hordeum</taxon>
    </lineage>
</organism>
<evidence type="ECO:0000256" key="1">
    <source>
        <dbReference type="SAM" id="Phobius"/>
    </source>
</evidence>
<dbReference type="EMBL" id="AK376488">
    <property type="protein sequence ID" value="BAK07683.1"/>
    <property type="molecule type" value="mRNA"/>
</dbReference>
<name>F2EK11_HORVV</name>